<dbReference type="PROSITE" id="PS00463">
    <property type="entry name" value="ZN2_CY6_FUNGAL_1"/>
    <property type="match status" value="1"/>
</dbReference>
<reference evidence="3 4" key="1">
    <citation type="journal article" date="2016" name="Proc. Natl. Acad. Sci. U.S.A.">
        <title>Comparative genomics of biotechnologically important yeasts.</title>
        <authorList>
            <person name="Riley R."/>
            <person name="Haridas S."/>
            <person name="Wolfe K.H."/>
            <person name="Lopes M.R."/>
            <person name="Hittinger C.T."/>
            <person name="Goeker M."/>
            <person name="Salamov A.A."/>
            <person name="Wisecaver J.H."/>
            <person name="Long T.M."/>
            <person name="Calvey C.H."/>
            <person name="Aerts A.L."/>
            <person name="Barry K.W."/>
            <person name="Choi C."/>
            <person name="Clum A."/>
            <person name="Coughlan A.Y."/>
            <person name="Deshpande S."/>
            <person name="Douglass A.P."/>
            <person name="Hanson S.J."/>
            <person name="Klenk H.-P."/>
            <person name="LaButti K.M."/>
            <person name="Lapidus A."/>
            <person name="Lindquist E.A."/>
            <person name="Lipzen A.M."/>
            <person name="Meier-Kolthoff J.P."/>
            <person name="Ohm R.A."/>
            <person name="Otillar R.P."/>
            <person name="Pangilinan J.L."/>
            <person name="Peng Y."/>
            <person name="Rokas A."/>
            <person name="Rosa C.A."/>
            <person name="Scheuner C."/>
            <person name="Sibirny A.A."/>
            <person name="Slot J.C."/>
            <person name="Stielow J.B."/>
            <person name="Sun H."/>
            <person name="Kurtzman C.P."/>
            <person name="Blackwell M."/>
            <person name="Grigoriev I.V."/>
            <person name="Jeffries T.W."/>
        </authorList>
    </citation>
    <scope>NUCLEOTIDE SEQUENCE [LARGE SCALE GENOMIC DNA]</scope>
    <source>
        <strain evidence="3 4">DSM 6958</strain>
    </source>
</reference>
<gene>
    <name evidence="3" type="ORF">NADFUDRAFT_53879</name>
</gene>
<accession>A0A1E3PQL1</accession>
<evidence type="ECO:0000259" key="2">
    <source>
        <dbReference type="PROSITE" id="PS50048"/>
    </source>
</evidence>
<dbReference type="GO" id="GO:0008270">
    <property type="term" value="F:zinc ion binding"/>
    <property type="evidence" value="ECO:0007669"/>
    <property type="project" value="InterPro"/>
</dbReference>
<dbReference type="Gene3D" id="4.10.240.10">
    <property type="entry name" value="Zn(2)-C6 fungal-type DNA-binding domain"/>
    <property type="match status" value="1"/>
</dbReference>
<dbReference type="PROSITE" id="PS50048">
    <property type="entry name" value="ZN2_CY6_FUNGAL_2"/>
    <property type="match status" value="1"/>
</dbReference>
<dbReference type="SMART" id="SM00066">
    <property type="entry name" value="GAL4"/>
    <property type="match status" value="1"/>
</dbReference>
<feature type="domain" description="Zn(2)-C6 fungal-type" evidence="2">
    <location>
        <begin position="52"/>
        <end position="82"/>
    </location>
</feature>
<dbReference type="GO" id="GO:0001228">
    <property type="term" value="F:DNA-binding transcription activator activity, RNA polymerase II-specific"/>
    <property type="evidence" value="ECO:0007669"/>
    <property type="project" value="TreeGrafter"/>
</dbReference>
<keyword evidence="4" id="KW-1185">Reference proteome</keyword>
<dbReference type="Pfam" id="PF11951">
    <property type="entry name" value="Fungal_trans_2"/>
    <property type="match status" value="1"/>
</dbReference>
<dbReference type="PANTHER" id="PTHR47784">
    <property type="entry name" value="STEROL UPTAKE CONTROL PROTEIN 2"/>
    <property type="match status" value="1"/>
</dbReference>
<evidence type="ECO:0000256" key="1">
    <source>
        <dbReference type="SAM" id="MobiDB-lite"/>
    </source>
</evidence>
<feature type="compositionally biased region" description="Polar residues" evidence="1">
    <location>
        <begin position="25"/>
        <end position="38"/>
    </location>
</feature>
<dbReference type="AlphaFoldDB" id="A0A1E3PQL1"/>
<dbReference type="InterPro" id="IPR036864">
    <property type="entry name" value="Zn2-C6_fun-type_DNA-bd_sf"/>
</dbReference>
<dbReference type="OrthoDB" id="416217at2759"/>
<dbReference type="InterPro" id="IPR021858">
    <property type="entry name" value="Fun_TF"/>
</dbReference>
<dbReference type="PANTHER" id="PTHR47784:SF5">
    <property type="entry name" value="STEROL UPTAKE CONTROL PROTEIN 2"/>
    <property type="match status" value="1"/>
</dbReference>
<dbReference type="STRING" id="857566.A0A1E3PQL1"/>
<name>A0A1E3PQL1_9ASCO</name>
<proteinExistence type="predicted"/>
<dbReference type="Proteomes" id="UP000095009">
    <property type="component" value="Unassembled WGS sequence"/>
</dbReference>
<organism evidence="3 4">
    <name type="scientific">Nadsonia fulvescens var. elongata DSM 6958</name>
    <dbReference type="NCBI Taxonomy" id="857566"/>
    <lineage>
        <taxon>Eukaryota</taxon>
        <taxon>Fungi</taxon>
        <taxon>Dikarya</taxon>
        <taxon>Ascomycota</taxon>
        <taxon>Saccharomycotina</taxon>
        <taxon>Dipodascomycetes</taxon>
        <taxon>Dipodascales</taxon>
        <taxon>Dipodascales incertae sedis</taxon>
        <taxon>Nadsonia</taxon>
    </lineage>
</organism>
<evidence type="ECO:0000313" key="3">
    <source>
        <dbReference type="EMBL" id="ODQ67723.1"/>
    </source>
</evidence>
<dbReference type="Pfam" id="PF00172">
    <property type="entry name" value="Zn_clus"/>
    <property type="match status" value="1"/>
</dbReference>
<evidence type="ECO:0000313" key="4">
    <source>
        <dbReference type="Proteomes" id="UP000095009"/>
    </source>
</evidence>
<dbReference type="EMBL" id="KV454406">
    <property type="protein sequence ID" value="ODQ67723.1"/>
    <property type="molecule type" value="Genomic_DNA"/>
</dbReference>
<dbReference type="SUPFAM" id="SSF57701">
    <property type="entry name" value="Zn2/Cys6 DNA-binding domain"/>
    <property type="match status" value="1"/>
</dbReference>
<dbReference type="InterPro" id="IPR053157">
    <property type="entry name" value="Sterol_Uptake_Regulator"/>
</dbReference>
<feature type="region of interest" description="Disordered" evidence="1">
    <location>
        <begin position="12"/>
        <end position="46"/>
    </location>
</feature>
<sequence>MDSDEKILKELTESSLKHKLPVESYPTTPRQPYNTSKVSKPKRKAHNKSRLGCQTCKRRRIKCDETRPICLKCQNLGLECGYEIEARAKTKQFPKENAVLISATETIPGSLPSSSNIPPPLEDGLAMIDLRLLHHYNTVVWKTITDAGISDEEIWREDLPVLALDNPFLMHALLCFSATHLSRTVKGIYDQAISFHRLQAMSMLREAVKSLKPENTDPLVASSLLLIMESLANASTHSAEARSASAQAWIFHVRGAATILSAVWPLTPESRFYRLIGMDLRDLNNSNVQFEIFHKVSTTGLDIFDPDIADLYPVDLTSPYFPALAYLDKLQSQQNFPDFILRVFSFPALMDKKMGELLCAADTTARRILGAYCKFVLKYTHQMKDKIWFLEGLASVPRADIEVFGSLGLVSLNLPQIGILDEMMPDYDFNTFDVMDYLV</sequence>
<dbReference type="InterPro" id="IPR001138">
    <property type="entry name" value="Zn2Cys6_DnaBD"/>
</dbReference>
<dbReference type="CDD" id="cd00067">
    <property type="entry name" value="GAL4"/>
    <property type="match status" value="1"/>
</dbReference>
<protein>
    <recommendedName>
        <fullName evidence="2">Zn(2)-C6 fungal-type domain-containing protein</fullName>
    </recommendedName>
</protein>